<dbReference type="AlphaFoldDB" id="A0A5B7JNM3"/>
<reference evidence="2 3" key="1">
    <citation type="submission" date="2019-05" db="EMBL/GenBank/DDBJ databases">
        <title>Another draft genome of Portunus trituberculatus and its Hox gene families provides insights of decapod evolution.</title>
        <authorList>
            <person name="Jeong J.-H."/>
            <person name="Song I."/>
            <person name="Kim S."/>
            <person name="Choi T."/>
            <person name="Kim D."/>
            <person name="Ryu S."/>
            <person name="Kim W."/>
        </authorList>
    </citation>
    <scope>NUCLEOTIDE SEQUENCE [LARGE SCALE GENOMIC DNA]</scope>
    <source>
        <tissue evidence="2">Muscle</tissue>
    </source>
</reference>
<dbReference type="OrthoDB" id="6278596at2759"/>
<comment type="caution">
    <text evidence="2">The sequence shown here is derived from an EMBL/GenBank/DDBJ whole genome shotgun (WGS) entry which is preliminary data.</text>
</comment>
<name>A0A5B7JNM3_PORTR</name>
<protein>
    <submittedName>
        <fullName evidence="2">Trafficking protein particle complex subunit 11</fullName>
    </submittedName>
</protein>
<accession>A0A5B7JNM3</accession>
<keyword evidence="1" id="KW-0472">Membrane</keyword>
<dbReference type="PANTHER" id="PTHR14374">
    <property type="entry name" value="FOIE GRAS"/>
    <property type="match status" value="1"/>
</dbReference>
<proteinExistence type="predicted"/>
<evidence type="ECO:0000313" key="3">
    <source>
        <dbReference type="Proteomes" id="UP000324222"/>
    </source>
</evidence>
<dbReference type="Proteomes" id="UP000324222">
    <property type="component" value="Unassembled WGS sequence"/>
</dbReference>
<dbReference type="EMBL" id="VSRR010099562">
    <property type="protein sequence ID" value="MPC94697.1"/>
    <property type="molecule type" value="Genomic_DNA"/>
</dbReference>
<evidence type="ECO:0000256" key="1">
    <source>
        <dbReference type="SAM" id="Phobius"/>
    </source>
</evidence>
<feature type="transmembrane region" description="Helical" evidence="1">
    <location>
        <begin position="12"/>
        <end position="36"/>
    </location>
</feature>
<keyword evidence="1" id="KW-0812">Transmembrane</keyword>
<keyword evidence="3" id="KW-1185">Reference proteome</keyword>
<organism evidence="2 3">
    <name type="scientific">Portunus trituberculatus</name>
    <name type="common">Swimming crab</name>
    <name type="synonym">Neptunus trituberculatus</name>
    <dbReference type="NCBI Taxonomy" id="210409"/>
    <lineage>
        <taxon>Eukaryota</taxon>
        <taxon>Metazoa</taxon>
        <taxon>Ecdysozoa</taxon>
        <taxon>Arthropoda</taxon>
        <taxon>Crustacea</taxon>
        <taxon>Multicrustacea</taxon>
        <taxon>Malacostraca</taxon>
        <taxon>Eumalacostraca</taxon>
        <taxon>Eucarida</taxon>
        <taxon>Decapoda</taxon>
        <taxon>Pleocyemata</taxon>
        <taxon>Brachyura</taxon>
        <taxon>Eubrachyura</taxon>
        <taxon>Portunoidea</taxon>
        <taxon>Portunidae</taxon>
        <taxon>Portuninae</taxon>
        <taxon>Portunus</taxon>
    </lineage>
</organism>
<sequence>MWDYRSEKWWSLLQSASVLGLKCAFNTAAITEYFGLALEYMGRKMSTTDEEKKRVHNNLLRLLSVRIA</sequence>
<evidence type="ECO:0000313" key="2">
    <source>
        <dbReference type="EMBL" id="MPC94697.1"/>
    </source>
</evidence>
<gene>
    <name evidence="2" type="primary">Trappc11</name>
    <name evidence="2" type="ORF">E2C01_089877</name>
</gene>
<keyword evidence="1" id="KW-1133">Transmembrane helix</keyword>
<dbReference type="PANTHER" id="PTHR14374:SF0">
    <property type="entry name" value="TRAFFICKING PROTEIN PARTICLE COMPLEX SUBUNIT 11"/>
    <property type="match status" value="1"/>
</dbReference>